<sequence>MEKFEIYKEIIAELINTGIGKAASILNQMLNEEIEINLPTVRILDHEQFMEWEQNLNYKEGFVVVNQDFGGEFSGQGMVYFPLTNGKTLINTLMDLNDDTFDDSFSAIDLDAIGEVGNTIINSVQGTISDMVMVESKLGLPTVTVKDELVSMIDHGQMCLVGETIFRAKSACIEGVVLLVYSYENMELILRNVEFGDDF</sequence>
<reference evidence="2 3" key="1">
    <citation type="submission" date="2020-06" db="EMBL/GenBank/DDBJ databases">
        <title>High-quality draft genome of sulfate reducer Desulfobacter latus type strain AcrS2 isolated from marine sediment.</title>
        <authorList>
            <person name="Hoppe M."/>
            <person name="Larsen C.K."/>
            <person name="Marshall I.P.G."/>
            <person name="Schramm A."/>
            <person name="Marietou A.G."/>
        </authorList>
    </citation>
    <scope>NUCLEOTIDE SEQUENCE [LARGE SCALE GENOMIC DNA]</scope>
    <source>
        <strain evidence="2 3">AcRS2</strain>
    </source>
</reference>
<protein>
    <recommendedName>
        <fullName evidence="4">Chemotaxis protein CheC</fullName>
    </recommendedName>
</protein>
<dbReference type="PANTHER" id="PTHR43484">
    <property type="match status" value="1"/>
</dbReference>
<dbReference type="Proteomes" id="UP000553343">
    <property type="component" value="Unassembled WGS sequence"/>
</dbReference>
<comment type="caution">
    <text evidence="2">The sequence shown here is derived from an EMBL/GenBank/DDBJ whole genome shotgun (WGS) entry which is preliminary data.</text>
</comment>
<proteinExistence type="predicted"/>
<dbReference type="CDD" id="cd17910">
    <property type="entry name" value="CheC_ClassII"/>
    <property type="match status" value="1"/>
</dbReference>
<keyword evidence="3" id="KW-1185">Reference proteome</keyword>
<dbReference type="GO" id="GO:0006935">
    <property type="term" value="P:chemotaxis"/>
    <property type="evidence" value="ECO:0007669"/>
    <property type="project" value="UniProtKB-KW"/>
</dbReference>
<dbReference type="RefSeq" id="WP_178366604.1">
    <property type="nucleotide sequence ID" value="NZ_JACADJ010000026.1"/>
</dbReference>
<dbReference type="PANTHER" id="PTHR43484:SF1">
    <property type="entry name" value="FLAGELLAR MOTOR SWITCH PROTEIN FLIN"/>
    <property type="match status" value="1"/>
</dbReference>
<organism evidence="2 3">
    <name type="scientific">Desulfobacter latus</name>
    <dbReference type="NCBI Taxonomy" id="2292"/>
    <lineage>
        <taxon>Bacteria</taxon>
        <taxon>Pseudomonadati</taxon>
        <taxon>Thermodesulfobacteriota</taxon>
        <taxon>Desulfobacteria</taxon>
        <taxon>Desulfobacterales</taxon>
        <taxon>Desulfobacteraceae</taxon>
        <taxon>Desulfobacter</taxon>
    </lineage>
</organism>
<dbReference type="EMBL" id="JACADJ010000026">
    <property type="protein sequence ID" value="NWH05147.1"/>
    <property type="molecule type" value="Genomic_DNA"/>
</dbReference>
<dbReference type="InterPro" id="IPR051469">
    <property type="entry name" value="FliN/MopA/SpaO"/>
</dbReference>
<evidence type="ECO:0000256" key="1">
    <source>
        <dbReference type="ARBA" id="ARBA00022500"/>
    </source>
</evidence>
<dbReference type="AlphaFoldDB" id="A0A850TA99"/>
<name>A0A850TA99_9BACT</name>
<dbReference type="InterPro" id="IPR028976">
    <property type="entry name" value="CheC-like_sf"/>
</dbReference>
<evidence type="ECO:0000313" key="3">
    <source>
        <dbReference type="Proteomes" id="UP000553343"/>
    </source>
</evidence>
<accession>A0A850TA99</accession>
<evidence type="ECO:0000313" key="2">
    <source>
        <dbReference type="EMBL" id="NWH05147.1"/>
    </source>
</evidence>
<dbReference type="SUPFAM" id="SSF103039">
    <property type="entry name" value="CheC-like"/>
    <property type="match status" value="1"/>
</dbReference>
<keyword evidence="1" id="KW-0145">Chemotaxis</keyword>
<gene>
    <name evidence="2" type="ORF">HXW94_09140</name>
</gene>
<dbReference type="Gene3D" id="3.40.1550.10">
    <property type="entry name" value="CheC-like"/>
    <property type="match status" value="1"/>
</dbReference>
<evidence type="ECO:0008006" key="4">
    <source>
        <dbReference type="Google" id="ProtNLM"/>
    </source>
</evidence>